<comment type="similarity">
    <text evidence="2">Belongs to the PhoH family.</text>
</comment>
<dbReference type="Proteomes" id="UP000469325">
    <property type="component" value="Unassembled WGS sequence"/>
</dbReference>
<sequence length="328" mass="35537">MEPTRVRLTIPDSVDPTVLMGPADSLLRQVEDSFADSMVTVRGTQVTIIGPTREVERVTSVFSRLISMVEAGEVPTTDDVSLLVGQAQHGAAGPGSDPGEILLTYRGRPVRPKTEGQVRYVASMRDNLMTFGLGPAGTGKTYLAMAMAVAALRRHEVARIVLTRPVVEAGESLGYLPGTLQEKVDPYVRPLYDALFDITDPERGTSLVEQGVIEVAPLAFMRGRTLNDAFVILDEAQNTTPEQMKMFLTRFGHSSRFVITGDTTQRDLVGQSGLDSARRVLEGIEGIQFVELDRNDIVRHSLVARIVDAYARAESGAGAGRKGGSSHE</sequence>
<dbReference type="Gene3D" id="3.40.50.300">
    <property type="entry name" value="P-loop containing nucleotide triphosphate hydrolases"/>
    <property type="match status" value="1"/>
</dbReference>
<dbReference type="EMBL" id="VUNC01000002">
    <property type="protein sequence ID" value="MST72105.1"/>
    <property type="molecule type" value="Genomic_DNA"/>
</dbReference>
<dbReference type="Pfam" id="PF02562">
    <property type="entry name" value="PhoH"/>
    <property type="match status" value="1"/>
</dbReference>
<dbReference type="InterPro" id="IPR003714">
    <property type="entry name" value="PhoH"/>
</dbReference>
<evidence type="ECO:0000256" key="2">
    <source>
        <dbReference type="ARBA" id="ARBA00010393"/>
    </source>
</evidence>
<dbReference type="AlphaFoldDB" id="A0A6N7XPW0"/>
<keyword evidence="9" id="KW-1185">Reference proteome</keyword>
<comment type="caution">
    <text evidence="8">The sequence shown here is derived from an EMBL/GenBank/DDBJ whole genome shotgun (WGS) entry which is preliminary data.</text>
</comment>
<keyword evidence="3" id="KW-0963">Cytoplasm</keyword>
<comment type="subcellular location">
    <subcellularLocation>
        <location evidence="1">Cytoplasm</location>
    </subcellularLocation>
</comment>
<keyword evidence="5" id="KW-0067">ATP-binding</keyword>
<evidence type="ECO:0000256" key="1">
    <source>
        <dbReference type="ARBA" id="ARBA00004496"/>
    </source>
</evidence>
<evidence type="ECO:0000256" key="6">
    <source>
        <dbReference type="ARBA" id="ARBA00039970"/>
    </source>
</evidence>
<accession>A0A6N7XPW0</accession>
<gene>
    <name evidence="8" type="ORF">FYJ68_03125</name>
</gene>
<feature type="domain" description="PhoH-like protein" evidence="7">
    <location>
        <begin position="110"/>
        <end position="310"/>
    </location>
</feature>
<dbReference type="InterPro" id="IPR027417">
    <property type="entry name" value="P-loop_NTPase"/>
</dbReference>
<dbReference type="RefSeq" id="WP_154433903.1">
    <property type="nucleotide sequence ID" value="NZ_VUNC01000002.1"/>
</dbReference>
<protein>
    <recommendedName>
        <fullName evidence="6">PhoH-like protein</fullName>
    </recommendedName>
</protein>
<evidence type="ECO:0000313" key="8">
    <source>
        <dbReference type="EMBL" id="MST72105.1"/>
    </source>
</evidence>
<proteinExistence type="inferred from homology"/>
<name>A0A6N7XPW0_9ACTN</name>
<dbReference type="PANTHER" id="PTHR30473:SF1">
    <property type="entry name" value="PHOH-LIKE PROTEIN"/>
    <property type="match status" value="1"/>
</dbReference>
<dbReference type="PANTHER" id="PTHR30473">
    <property type="entry name" value="PROTEIN PHOH"/>
    <property type="match status" value="1"/>
</dbReference>
<dbReference type="GO" id="GO:0005829">
    <property type="term" value="C:cytosol"/>
    <property type="evidence" value="ECO:0007669"/>
    <property type="project" value="TreeGrafter"/>
</dbReference>
<organism evidence="8 9">
    <name type="scientific">Olsenella porci</name>
    <dbReference type="NCBI Taxonomy" id="2652279"/>
    <lineage>
        <taxon>Bacteria</taxon>
        <taxon>Bacillati</taxon>
        <taxon>Actinomycetota</taxon>
        <taxon>Coriobacteriia</taxon>
        <taxon>Coriobacteriales</taxon>
        <taxon>Atopobiaceae</taxon>
        <taxon>Olsenella</taxon>
    </lineage>
</organism>
<evidence type="ECO:0000259" key="7">
    <source>
        <dbReference type="Pfam" id="PF02562"/>
    </source>
</evidence>
<evidence type="ECO:0000256" key="4">
    <source>
        <dbReference type="ARBA" id="ARBA00022741"/>
    </source>
</evidence>
<dbReference type="FunFam" id="3.40.50.300:FF:000013">
    <property type="entry name" value="PhoH family ATPase"/>
    <property type="match status" value="1"/>
</dbReference>
<reference evidence="8 9" key="1">
    <citation type="submission" date="2019-08" db="EMBL/GenBank/DDBJ databases">
        <title>In-depth cultivation of the pig gut microbiome towards novel bacterial diversity and tailored functional studies.</title>
        <authorList>
            <person name="Wylensek D."/>
            <person name="Hitch T.C.A."/>
            <person name="Clavel T."/>
        </authorList>
    </citation>
    <scope>NUCLEOTIDE SEQUENCE [LARGE SCALE GENOMIC DNA]</scope>
    <source>
        <strain evidence="8 9">CA-Schmier-601-WT-1</strain>
    </source>
</reference>
<dbReference type="InterPro" id="IPR051451">
    <property type="entry name" value="PhoH2-like"/>
</dbReference>
<keyword evidence="4" id="KW-0547">Nucleotide-binding</keyword>
<dbReference type="SUPFAM" id="SSF52540">
    <property type="entry name" value="P-loop containing nucleoside triphosphate hydrolases"/>
    <property type="match status" value="1"/>
</dbReference>
<evidence type="ECO:0000313" key="9">
    <source>
        <dbReference type="Proteomes" id="UP000469325"/>
    </source>
</evidence>
<evidence type="ECO:0000256" key="5">
    <source>
        <dbReference type="ARBA" id="ARBA00022840"/>
    </source>
</evidence>
<dbReference type="GO" id="GO:0005524">
    <property type="term" value="F:ATP binding"/>
    <property type="evidence" value="ECO:0007669"/>
    <property type="project" value="UniProtKB-KW"/>
</dbReference>
<evidence type="ECO:0000256" key="3">
    <source>
        <dbReference type="ARBA" id="ARBA00022490"/>
    </source>
</evidence>